<evidence type="ECO:0000256" key="7">
    <source>
        <dbReference type="ARBA" id="ARBA00023136"/>
    </source>
</evidence>
<dbReference type="PANTHER" id="PTHR43297">
    <property type="entry name" value="OLIGOPEPTIDE TRANSPORT ATP-BINDING PROTEIN APPD"/>
    <property type="match status" value="1"/>
</dbReference>
<feature type="domain" description="ABC transporter" evidence="8">
    <location>
        <begin position="5"/>
        <end position="252"/>
    </location>
</feature>
<dbReference type="PROSITE" id="PS00211">
    <property type="entry name" value="ABC_TRANSPORTER_1"/>
    <property type="match status" value="1"/>
</dbReference>
<dbReference type="Proteomes" id="UP001243846">
    <property type="component" value="Unassembled WGS sequence"/>
</dbReference>
<comment type="subcellular location">
    <subcellularLocation>
        <location evidence="1">Cell inner membrane</location>
        <topology evidence="1">Peripheral membrane protein</topology>
    </subcellularLocation>
</comment>
<dbReference type="CDD" id="cd03257">
    <property type="entry name" value="ABC_NikE_OppD_transporters"/>
    <property type="match status" value="1"/>
</dbReference>
<organism evidence="9 10">
    <name type="scientific">Paracoccus cavernae</name>
    <dbReference type="NCBI Taxonomy" id="1571207"/>
    <lineage>
        <taxon>Bacteria</taxon>
        <taxon>Pseudomonadati</taxon>
        <taxon>Pseudomonadota</taxon>
        <taxon>Alphaproteobacteria</taxon>
        <taxon>Rhodobacterales</taxon>
        <taxon>Paracoccaceae</taxon>
        <taxon>Paracoccus</taxon>
    </lineage>
</organism>
<evidence type="ECO:0000256" key="2">
    <source>
        <dbReference type="ARBA" id="ARBA00005417"/>
    </source>
</evidence>
<dbReference type="PANTHER" id="PTHR43297:SF7">
    <property type="entry name" value="D,D-DIPEPTIDE TRANSPORT ATP-BINDING PROTEIN DDPD-RELATED"/>
    <property type="match status" value="1"/>
</dbReference>
<keyword evidence="10" id="KW-1185">Reference proteome</keyword>
<dbReference type="NCBIfam" id="TIGR01727">
    <property type="entry name" value="oligo_HPY"/>
    <property type="match status" value="1"/>
</dbReference>
<dbReference type="RefSeq" id="WP_377684441.1">
    <property type="nucleotide sequence ID" value="NZ_JBHMDZ010000005.1"/>
</dbReference>
<dbReference type="PROSITE" id="PS50893">
    <property type="entry name" value="ABC_TRANSPORTER_2"/>
    <property type="match status" value="1"/>
</dbReference>
<keyword evidence="4" id="KW-1003">Cell membrane</keyword>
<evidence type="ECO:0000313" key="10">
    <source>
        <dbReference type="Proteomes" id="UP001243846"/>
    </source>
</evidence>
<evidence type="ECO:0000313" key="9">
    <source>
        <dbReference type="EMBL" id="MDN3711349.1"/>
    </source>
</evidence>
<dbReference type="EMBL" id="JAUFRC010000001">
    <property type="protein sequence ID" value="MDN3711349.1"/>
    <property type="molecule type" value="Genomic_DNA"/>
</dbReference>
<name>A0ABT8D3J9_9RHOB</name>
<comment type="caution">
    <text evidence="9">The sequence shown here is derived from an EMBL/GenBank/DDBJ whole genome shotgun (WGS) entry which is preliminary data.</text>
</comment>
<comment type="similarity">
    <text evidence="2">Belongs to the ABC transporter superfamily.</text>
</comment>
<dbReference type="Gene3D" id="3.40.50.300">
    <property type="entry name" value="P-loop containing nucleotide triphosphate hydrolases"/>
    <property type="match status" value="1"/>
</dbReference>
<dbReference type="Pfam" id="PF08352">
    <property type="entry name" value="oligo_HPY"/>
    <property type="match status" value="1"/>
</dbReference>
<evidence type="ECO:0000256" key="6">
    <source>
        <dbReference type="ARBA" id="ARBA00022840"/>
    </source>
</evidence>
<gene>
    <name evidence="9" type="ORF">QWZ10_05025</name>
</gene>
<keyword evidence="7" id="KW-0472">Membrane</keyword>
<dbReference type="InterPro" id="IPR050388">
    <property type="entry name" value="ABC_Ni/Peptide_Import"/>
</dbReference>
<sequence length="346" mass="37247">MLLEIKDLNIRFGTTDGEVRAVNGIDLSLARGETLGVVGESGSGKSQLAFSIMGLLARNGRACGSIRFDGEEILNAPVTLLNKIRARRIAMVFQDPMTSLNPYMRVSDQMAEVLMLHMGMGKAQAVAESVRMLDAVKIPDAKGRIRLFPHEFSGGMRQRVMIAMSLLCRPELLIADEPTTALDVTVQAQIMELLADLQREFGMAMILITHDLGVVAGSCQRVVVMYGGRMMEKAPVDPIFAAPSHPYTQGLLAAIPRVDKRDEALSAIPGSPPNMTSPPPGCPFAPRCGFEMAICREAMPPLLPFGSGRARACHSPIANVWAGPVQRPEAHLTANPTAAPARGDQP</sequence>
<evidence type="ECO:0000256" key="3">
    <source>
        <dbReference type="ARBA" id="ARBA00022448"/>
    </source>
</evidence>
<dbReference type="GO" id="GO:0005524">
    <property type="term" value="F:ATP binding"/>
    <property type="evidence" value="ECO:0007669"/>
    <property type="project" value="UniProtKB-KW"/>
</dbReference>
<dbReference type="InterPro" id="IPR003593">
    <property type="entry name" value="AAA+_ATPase"/>
</dbReference>
<dbReference type="InterPro" id="IPR003439">
    <property type="entry name" value="ABC_transporter-like_ATP-bd"/>
</dbReference>
<dbReference type="SMART" id="SM00382">
    <property type="entry name" value="AAA"/>
    <property type="match status" value="1"/>
</dbReference>
<reference evidence="10" key="1">
    <citation type="journal article" date="2019" name="Int. J. Syst. Evol. Microbiol.">
        <title>The Global Catalogue of Microorganisms (GCM) 10K type strain sequencing project: providing services to taxonomists for standard genome sequencing and annotation.</title>
        <authorList>
            <consortium name="The Broad Institute Genomics Platform"/>
            <consortium name="The Broad Institute Genome Sequencing Center for Infectious Disease"/>
            <person name="Wu L."/>
            <person name="Ma J."/>
        </authorList>
    </citation>
    <scope>NUCLEOTIDE SEQUENCE [LARGE SCALE GENOMIC DNA]</scope>
    <source>
        <strain evidence="10">CECT 8482</strain>
    </source>
</reference>
<dbReference type="Pfam" id="PF00005">
    <property type="entry name" value="ABC_tran"/>
    <property type="match status" value="1"/>
</dbReference>
<evidence type="ECO:0000256" key="4">
    <source>
        <dbReference type="ARBA" id="ARBA00022475"/>
    </source>
</evidence>
<keyword evidence="3" id="KW-0813">Transport</keyword>
<dbReference type="SUPFAM" id="SSF52540">
    <property type="entry name" value="P-loop containing nucleoside triphosphate hydrolases"/>
    <property type="match status" value="1"/>
</dbReference>
<protein>
    <submittedName>
        <fullName evidence="9">ATP-binding cassette domain-containing protein</fullName>
    </submittedName>
</protein>
<keyword evidence="5" id="KW-0547">Nucleotide-binding</keyword>
<keyword evidence="6 9" id="KW-0067">ATP-binding</keyword>
<dbReference type="InterPro" id="IPR017871">
    <property type="entry name" value="ABC_transporter-like_CS"/>
</dbReference>
<accession>A0ABT8D3J9</accession>
<evidence type="ECO:0000256" key="1">
    <source>
        <dbReference type="ARBA" id="ARBA00004417"/>
    </source>
</evidence>
<evidence type="ECO:0000256" key="5">
    <source>
        <dbReference type="ARBA" id="ARBA00022741"/>
    </source>
</evidence>
<dbReference type="InterPro" id="IPR027417">
    <property type="entry name" value="P-loop_NTPase"/>
</dbReference>
<dbReference type="InterPro" id="IPR013563">
    <property type="entry name" value="Oligopep_ABC_C"/>
</dbReference>
<proteinExistence type="inferred from homology"/>
<evidence type="ECO:0000259" key="8">
    <source>
        <dbReference type="PROSITE" id="PS50893"/>
    </source>
</evidence>